<reference evidence="1" key="1">
    <citation type="submission" date="2014-09" db="EMBL/GenBank/DDBJ databases">
        <authorList>
            <person name="Magalhaes I.L.F."/>
            <person name="Oliveira U."/>
            <person name="Santos F.R."/>
            <person name="Vidigal T.H.D.A."/>
            <person name="Brescovit A.D."/>
            <person name="Santos A.J."/>
        </authorList>
    </citation>
    <scope>NUCLEOTIDE SEQUENCE</scope>
    <source>
        <tissue evidence="1">Shoot tissue taken approximately 20 cm above the soil surface</tissue>
    </source>
</reference>
<accession>A0A0A9AVH5</accession>
<organism evidence="1">
    <name type="scientific">Arundo donax</name>
    <name type="common">Giant reed</name>
    <name type="synonym">Donax arundinaceus</name>
    <dbReference type="NCBI Taxonomy" id="35708"/>
    <lineage>
        <taxon>Eukaryota</taxon>
        <taxon>Viridiplantae</taxon>
        <taxon>Streptophyta</taxon>
        <taxon>Embryophyta</taxon>
        <taxon>Tracheophyta</taxon>
        <taxon>Spermatophyta</taxon>
        <taxon>Magnoliopsida</taxon>
        <taxon>Liliopsida</taxon>
        <taxon>Poales</taxon>
        <taxon>Poaceae</taxon>
        <taxon>PACMAD clade</taxon>
        <taxon>Arundinoideae</taxon>
        <taxon>Arundineae</taxon>
        <taxon>Arundo</taxon>
    </lineage>
</organism>
<reference evidence="1" key="2">
    <citation type="journal article" date="2015" name="Data Brief">
        <title>Shoot transcriptome of the giant reed, Arundo donax.</title>
        <authorList>
            <person name="Barrero R.A."/>
            <person name="Guerrero F.D."/>
            <person name="Moolhuijzen P."/>
            <person name="Goolsby J.A."/>
            <person name="Tidwell J."/>
            <person name="Bellgard S.E."/>
            <person name="Bellgard M.I."/>
        </authorList>
    </citation>
    <scope>NUCLEOTIDE SEQUENCE</scope>
    <source>
        <tissue evidence="1">Shoot tissue taken approximately 20 cm above the soil surface</tissue>
    </source>
</reference>
<dbReference type="EMBL" id="GBRH01242804">
    <property type="protein sequence ID" value="JAD55091.1"/>
    <property type="molecule type" value="Transcribed_RNA"/>
</dbReference>
<proteinExistence type="predicted"/>
<dbReference type="AlphaFoldDB" id="A0A0A9AVH5"/>
<name>A0A0A9AVH5_ARUDO</name>
<sequence length="68" mass="7614">MSSKYKGLMLPTFYCVFLPVRSSTSTIPQNQMLSAKANQARLLRLLKNVAGGPFVIAFLFYFCLSFSV</sequence>
<evidence type="ECO:0000313" key="1">
    <source>
        <dbReference type="EMBL" id="JAD55091.1"/>
    </source>
</evidence>
<protein>
    <submittedName>
        <fullName evidence="1">Uncharacterized protein</fullName>
    </submittedName>
</protein>